<evidence type="ECO:0000313" key="2">
    <source>
        <dbReference type="Proteomes" id="UP001525961"/>
    </source>
</evidence>
<comment type="caution">
    <text evidence="1">The sequence shown here is derived from an EMBL/GenBank/DDBJ whole genome shotgun (WGS) entry which is preliminary data.</text>
</comment>
<name>A0ABT2NFP9_9CYAN</name>
<proteinExistence type="predicted"/>
<dbReference type="EMBL" id="JAMXFA010000073">
    <property type="protein sequence ID" value="MCT7981532.1"/>
    <property type="molecule type" value="Genomic_DNA"/>
</dbReference>
<dbReference type="Proteomes" id="UP001525961">
    <property type="component" value="Unassembled WGS sequence"/>
</dbReference>
<protein>
    <submittedName>
        <fullName evidence="1">Uncharacterized protein</fullName>
    </submittedName>
</protein>
<sequence>MDNQHYDAWGQPIPQDTHRAYPSGHSDTLVPSVNQAIQSQKKPKIPQFKGLGKQALIAGGVLGAFWLFSSLITLSSRQSVATPQLELEPAPVEETIANEPPPLEDLSSRRNEAWETVRQSCGVDLQAIATSTEEAIGEARADAWILYAQQECMKSKNCESAYDWLRQQHDQRGAKIQSIALADRLSIRAEHVFDFRKALYDQRDIARALSRGVNSRALSWVATDQLSDSIDDCSDAAKRFESLTRATIEEAQAMPGGDVNEPF</sequence>
<accession>A0ABT2NFP9</accession>
<reference evidence="1 2" key="1">
    <citation type="journal article" date="2022" name="Front. Microbiol.">
        <title>High genomic differentiation and limited gene flow indicate recent cryptic speciation within the genus Laspinema (cyanobacteria).</title>
        <authorList>
            <person name="Stanojkovic A."/>
            <person name="Skoupy S."/>
            <person name="Skaloud P."/>
            <person name="Dvorak P."/>
        </authorList>
    </citation>
    <scope>NUCLEOTIDE SEQUENCE [LARGE SCALE GENOMIC DNA]</scope>
    <source>
        <strain evidence="1 2">D3b</strain>
    </source>
</reference>
<organism evidence="1 2">
    <name type="scientific">Laspinema olomoucense D3b</name>
    <dbReference type="NCBI Taxonomy" id="2953688"/>
    <lineage>
        <taxon>Bacteria</taxon>
        <taxon>Bacillati</taxon>
        <taxon>Cyanobacteriota</taxon>
        <taxon>Cyanophyceae</taxon>
        <taxon>Oscillatoriophycideae</taxon>
        <taxon>Oscillatoriales</taxon>
        <taxon>Laspinemataceae</taxon>
        <taxon>Laspinema</taxon>
        <taxon>Laspinema olomoucense</taxon>
    </lineage>
</organism>
<dbReference type="RefSeq" id="WP_261237692.1">
    <property type="nucleotide sequence ID" value="NZ_JAMXFA010000073.1"/>
</dbReference>
<keyword evidence="2" id="KW-1185">Reference proteome</keyword>
<gene>
    <name evidence="1" type="ORF">NG792_27805</name>
</gene>
<evidence type="ECO:0000313" key="1">
    <source>
        <dbReference type="EMBL" id="MCT7981532.1"/>
    </source>
</evidence>